<dbReference type="Gene3D" id="3.90.70.10">
    <property type="entry name" value="Cysteine proteinases"/>
    <property type="match status" value="1"/>
</dbReference>
<dbReference type="InterPro" id="IPR038765">
    <property type="entry name" value="Papain-like_cys_pep_sf"/>
</dbReference>
<name>A0AB34JMH1_PRYPA</name>
<dbReference type="PROSITE" id="PS00640">
    <property type="entry name" value="THIOL_PROTEASE_ASN"/>
    <property type="match status" value="1"/>
</dbReference>
<sequence length="438" mass="47345">MRPSFLLLLLLLHSVHAVGPHGHVSSAGYRPPHREQVLLSALQPAEMQLTPPEAFDWRDVNGVNYVTSDVNQHIPQYCGSCWIHGTVSALNDRIKILRRAKFPDVMLSRQALMNCVPLASAADAAARNLTSEQAATPPGCMGGDAWMILDYMNRHAVPDESCQPYEARNGECSAAGTCRNCFPAGVPDSPVQGGCWPIASFFEYRIAEFGRVAGELPMMKEIYSRGPITCTIAADMRFIFNYSEVVQQREGVYSDPRIHPYSEVDHDISVSGWGVTAGGVKYWIVRNSWGTYWGDGGWFKMLRGVNELQIESDCYWGVPEVSPLLDEMLEGTVHGSYLSGIARTPSPASLEPELAATVTAATEGARPFEVSGAMLLLVCAAFLIAVLGAAVSSVQMPSAAVGMKAYGGLGEEGEYREYHAPPAVGSRGAAAGRAVTWG</sequence>
<evidence type="ECO:0000259" key="4">
    <source>
        <dbReference type="SMART" id="SM00645"/>
    </source>
</evidence>
<dbReference type="PANTHER" id="PTHR12411">
    <property type="entry name" value="CYSTEINE PROTEASE FAMILY C1-RELATED"/>
    <property type="match status" value="1"/>
</dbReference>
<organism evidence="5 6">
    <name type="scientific">Prymnesium parvum</name>
    <name type="common">Toxic golden alga</name>
    <dbReference type="NCBI Taxonomy" id="97485"/>
    <lineage>
        <taxon>Eukaryota</taxon>
        <taxon>Haptista</taxon>
        <taxon>Haptophyta</taxon>
        <taxon>Prymnesiophyceae</taxon>
        <taxon>Prymnesiales</taxon>
        <taxon>Prymnesiaceae</taxon>
        <taxon>Prymnesium</taxon>
    </lineage>
</organism>
<dbReference type="InterPro" id="IPR000668">
    <property type="entry name" value="Peptidase_C1A_C"/>
</dbReference>
<dbReference type="InterPro" id="IPR025661">
    <property type="entry name" value="Pept_asp_AS"/>
</dbReference>
<dbReference type="GO" id="GO:0008234">
    <property type="term" value="F:cysteine-type peptidase activity"/>
    <property type="evidence" value="ECO:0007669"/>
    <property type="project" value="InterPro"/>
</dbReference>
<feature type="domain" description="Peptidase C1A papain C-terminal" evidence="4">
    <location>
        <begin position="51"/>
        <end position="318"/>
    </location>
</feature>
<dbReference type="AlphaFoldDB" id="A0AB34JMH1"/>
<keyword evidence="2" id="KW-0812">Transmembrane</keyword>
<keyword evidence="6" id="KW-1185">Reference proteome</keyword>
<evidence type="ECO:0000256" key="3">
    <source>
        <dbReference type="SAM" id="SignalP"/>
    </source>
</evidence>
<proteinExistence type="inferred from homology"/>
<evidence type="ECO:0000313" key="5">
    <source>
        <dbReference type="EMBL" id="KAL1522128.1"/>
    </source>
</evidence>
<dbReference type="Pfam" id="PF00112">
    <property type="entry name" value="Peptidase_C1"/>
    <property type="match status" value="1"/>
</dbReference>
<feature type="signal peptide" evidence="3">
    <location>
        <begin position="1"/>
        <end position="17"/>
    </location>
</feature>
<protein>
    <recommendedName>
        <fullName evidence="4">Peptidase C1A papain C-terminal domain-containing protein</fullName>
    </recommendedName>
</protein>
<dbReference type="SUPFAM" id="SSF54001">
    <property type="entry name" value="Cysteine proteinases"/>
    <property type="match status" value="1"/>
</dbReference>
<dbReference type="EMBL" id="JBGBPQ010000007">
    <property type="protein sequence ID" value="KAL1522128.1"/>
    <property type="molecule type" value="Genomic_DNA"/>
</dbReference>
<gene>
    <name evidence="5" type="ORF">AB1Y20_021769</name>
</gene>
<dbReference type="InterPro" id="IPR013128">
    <property type="entry name" value="Peptidase_C1A"/>
</dbReference>
<keyword evidence="2" id="KW-0472">Membrane</keyword>
<dbReference type="SMART" id="SM00645">
    <property type="entry name" value="Pept_C1"/>
    <property type="match status" value="1"/>
</dbReference>
<evidence type="ECO:0000256" key="2">
    <source>
        <dbReference type="SAM" id="Phobius"/>
    </source>
</evidence>
<evidence type="ECO:0000313" key="6">
    <source>
        <dbReference type="Proteomes" id="UP001515480"/>
    </source>
</evidence>
<comment type="caution">
    <text evidence="5">The sequence shown here is derived from an EMBL/GenBank/DDBJ whole genome shotgun (WGS) entry which is preliminary data.</text>
</comment>
<accession>A0AB34JMH1</accession>
<keyword evidence="3" id="KW-0732">Signal</keyword>
<comment type="similarity">
    <text evidence="1">Belongs to the peptidase C1 family.</text>
</comment>
<reference evidence="5 6" key="1">
    <citation type="journal article" date="2024" name="Science">
        <title>Giant polyketide synthase enzymes in the biosynthesis of giant marine polyether toxins.</title>
        <authorList>
            <person name="Fallon T.R."/>
            <person name="Shende V.V."/>
            <person name="Wierzbicki I.H."/>
            <person name="Pendleton A.L."/>
            <person name="Watervoot N.F."/>
            <person name="Auber R.P."/>
            <person name="Gonzalez D.J."/>
            <person name="Wisecaver J.H."/>
            <person name="Moore B.S."/>
        </authorList>
    </citation>
    <scope>NUCLEOTIDE SEQUENCE [LARGE SCALE GENOMIC DNA]</scope>
    <source>
        <strain evidence="5 6">12B1</strain>
    </source>
</reference>
<feature type="chain" id="PRO_5044248305" description="Peptidase C1A papain C-terminal domain-containing protein" evidence="3">
    <location>
        <begin position="18"/>
        <end position="438"/>
    </location>
</feature>
<keyword evidence="2" id="KW-1133">Transmembrane helix</keyword>
<evidence type="ECO:0000256" key="1">
    <source>
        <dbReference type="ARBA" id="ARBA00008455"/>
    </source>
</evidence>
<dbReference type="FunFam" id="3.90.70.10:FF:000117">
    <property type="entry name" value="Probable papain cysteine protease"/>
    <property type="match status" value="1"/>
</dbReference>
<dbReference type="Proteomes" id="UP001515480">
    <property type="component" value="Unassembled WGS sequence"/>
</dbReference>
<feature type="transmembrane region" description="Helical" evidence="2">
    <location>
        <begin position="373"/>
        <end position="394"/>
    </location>
</feature>
<dbReference type="GO" id="GO:0006508">
    <property type="term" value="P:proteolysis"/>
    <property type="evidence" value="ECO:0007669"/>
    <property type="project" value="InterPro"/>
</dbReference>